<feature type="transmembrane region" description="Helical" evidence="1">
    <location>
        <begin position="64"/>
        <end position="83"/>
    </location>
</feature>
<dbReference type="EMBL" id="QMQV01000050">
    <property type="protein sequence ID" value="RLE49042.1"/>
    <property type="molecule type" value="Genomic_DNA"/>
</dbReference>
<comment type="caution">
    <text evidence="3">The sequence shown here is derived from an EMBL/GenBank/DDBJ whole genome shotgun (WGS) entry which is preliminary data.</text>
</comment>
<accession>A0A497EWL4</accession>
<gene>
    <name evidence="2" type="ORF">DRJ31_05970</name>
    <name evidence="3" type="ORF">DRJ33_06050</name>
</gene>
<evidence type="ECO:0000256" key="1">
    <source>
        <dbReference type="SAM" id="Phobius"/>
    </source>
</evidence>
<organism evidence="3 4">
    <name type="scientific">Thermoproteota archaeon</name>
    <dbReference type="NCBI Taxonomy" id="2056631"/>
    <lineage>
        <taxon>Archaea</taxon>
        <taxon>Thermoproteota</taxon>
    </lineage>
</organism>
<dbReference type="AlphaFoldDB" id="A0A497EWL4"/>
<keyword evidence="1" id="KW-1133">Transmembrane helix</keyword>
<feature type="transmembrane region" description="Helical" evidence="1">
    <location>
        <begin position="6"/>
        <end position="24"/>
    </location>
</feature>
<evidence type="ECO:0000313" key="2">
    <source>
        <dbReference type="EMBL" id="RLE49042.1"/>
    </source>
</evidence>
<protein>
    <submittedName>
        <fullName evidence="3">Uncharacterized protein</fullName>
    </submittedName>
</protein>
<dbReference type="Proteomes" id="UP000278475">
    <property type="component" value="Unassembled WGS sequence"/>
</dbReference>
<feature type="transmembrane region" description="Helical" evidence="1">
    <location>
        <begin position="31"/>
        <end position="52"/>
    </location>
</feature>
<evidence type="ECO:0000313" key="5">
    <source>
        <dbReference type="Proteomes" id="UP000278475"/>
    </source>
</evidence>
<evidence type="ECO:0000313" key="4">
    <source>
        <dbReference type="Proteomes" id="UP000272051"/>
    </source>
</evidence>
<keyword evidence="1" id="KW-0812">Transmembrane</keyword>
<proteinExistence type="predicted"/>
<dbReference type="EMBL" id="QMQX01000113">
    <property type="protein sequence ID" value="RLE51371.1"/>
    <property type="molecule type" value="Genomic_DNA"/>
</dbReference>
<name>A0A497EWL4_9CREN</name>
<keyword evidence="1" id="KW-0472">Membrane</keyword>
<evidence type="ECO:0000313" key="3">
    <source>
        <dbReference type="EMBL" id="RLE51371.1"/>
    </source>
</evidence>
<dbReference type="Proteomes" id="UP000272051">
    <property type="component" value="Unassembled WGS sequence"/>
</dbReference>
<sequence>MIPGELTPLIVSFLLGILFGTQVGGHVDKKVVATVVFLGICAAYVLGPFPFFKTLIGGFLAPRLAFSNTFLGALFGLLVGMAIRGGGRR</sequence>
<reference evidence="4 5" key="1">
    <citation type="submission" date="2018-06" db="EMBL/GenBank/DDBJ databases">
        <title>Extensive metabolic versatility and redundancy in microbially diverse, dynamic hydrothermal sediments.</title>
        <authorList>
            <person name="Dombrowski N."/>
            <person name="Teske A."/>
            <person name="Baker B.J."/>
        </authorList>
    </citation>
    <scope>NUCLEOTIDE SEQUENCE [LARGE SCALE GENOMIC DNA]</scope>
    <source>
        <strain evidence="3">B34_G17</strain>
        <strain evidence="2">B66_G16</strain>
    </source>
</reference>